<evidence type="ECO:0000259" key="18">
    <source>
        <dbReference type="PROSITE" id="PS51829"/>
    </source>
</evidence>
<evidence type="ECO:0000256" key="4">
    <source>
        <dbReference type="ARBA" id="ARBA00022692"/>
    </source>
</evidence>
<keyword evidence="6 14" id="KW-0378">Hydrolase</keyword>
<feature type="active site" description="Charge relay system" evidence="13 14">
    <location>
        <position position="249"/>
    </location>
</feature>
<organism evidence="20">
    <name type="scientific">Spathaspora passalidarum (strain NRRL Y-27907 / 11-Y1)</name>
    <dbReference type="NCBI Taxonomy" id="619300"/>
    <lineage>
        <taxon>Eukaryota</taxon>
        <taxon>Fungi</taxon>
        <taxon>Dikarya</taxon>
        <taxon>Ascomycota</taxon>
        <taxon>Saccharomycotina</taxon>
        <taxon>Pichiomycetes</taxon>
        <taxon>Debaryomycetaceae</taxon>
        <taxon>Spathaspora</taxon>
    </lineage>
</organism>
<dbReference type="GO" id="GO:0000139">
    <property type="term" value="C:Golgi membrane"/>
    <property type="evidence" value="ECO:0007669"/>
    <property type="project" value="TreeGrafter"/>
</dbReference>
<dbReference type="InterPro" id="IPR023828">
    <property type="entry name" value="Peptidase_S8_Ser-AS"/>
</dbReference>
<dbReference type="GeneID" id="18870229"/>
<keyword evidence="20" id="KW-1185">Reference proteome</keyword>
<evidence type="ECO:0000256" key="7">
    <source>
        <dbReference type="ARBA" id="ARBA00022825"/>
    </source>
</evidence>
<dbReference type="STRING" id="619300.G3APZ7"/>
<feature type="domain" description="P/Homo B" evidence="18">
    <location>
        <begin position="497"/>
        <end position="628"/>
    </location>
</feature>
<dbReference type="FunCoup" id="G3APZ7">
    <property type="interactions" value="168"/>
</dbReference>
<keyword evidence="11" id="KW-0865">Zymogen</keyword>
<evidence type="ECO:0000256" key="5">
    <source>
        <dbReference type="ARBA" id="ARBA00022729"/>
    </source>
</evidence>
<dbReference type="OMA" id="NEDNGAY"/>
<evidence type="ECO:0000256" key="12">
    <source>
        <dbReference type="ARBA" id="ARBA00023180"/>
    </source>
</evidence>
<keyword evidence="3 14" id="KW-0645">Protease</keyword>
<evidence type="ECO:0000256" key="10">
    <source>
        <dbReference type="ARBA" id="ARBA00023136"/>
    </source>
</evidence>
<dbReference type="SUPFAM" id="SSF49785">
    <property type="entry name" value="Galactose-binding domain-like"/>
    <property type="match status" value="1"/>
</dbReference>
<comment type="subcellular location">
    <subcellularLocation>
        <location evidence="1">Membrane</location>
    </subcellularLocation>
</comment>
<dbReference type="Pfam" id="PF01483">
    <property type="entry name" value="P_proprotein"/>
    <property type="match status" value="1"/>
</dbReference>
<feature type="signal peptide" evidence="17">
    <location>
        <begin position="1"/>
        <end position="18"/>
    </location>
</feature>
<dbReference type="InterPro" id="IPR000209">
    <property type="entry name" value="Peptidase_S8/S53_dom"/>
</dbReference>
<dbReference type="InParanoid" id="G3APZ7"/>
<dbReference type="FunFam" id="2.60.120.260:FF:000026">
    <property type="entry name" value="proprotein convertase subtilisin/kexin type 7"/>
    <property type="match status" value="1"/>
</dbReference>
<evidence type="ECO:0000256" key="15">
    <source>
        <dbReference type="SAM" id="MobiDB-lite"/>
    </source>
</evidence>
<feature type="active site" description="Charge relay system" evidence="13 14">
    <location>
        <position position="211"/>
    </location>
</feature>
<dbReference type="InterPro" id="IPR002884">
    <property type="entry name" value="P_dom"/>
</dbReference>
<evidence type="ECO:0000256" key="3">
    <source>
        <dbReference type="ARBA" id="ARBA00022670"/>
    </source>
</evidence>
<dbReference type="GO" id="GO:0016485">
    <property type="term" value="P:protein processing"/>
    <property type="evidence" value="ECO:0007669"/>
    <property type="project" value="TreeGrafter"/>
</dbReference>
<keyword evidence="10 16" id="KW-0472">Membrane</keyword>
<dbReference type="CDD" id="cd04059">
    <property type="entry name" value="Peptidases_S8_Protein_convertases_Kexins_Furin-like"/>
    <property type="match status" value="1"/>
</dbReference>
<keyword evidence="9 16" id="KW-1133">Transmembrane helix</keyword>
<dbReference type="HOGENOM" id="CLU_002976_2_1_1"/>
<dbReference type="PROSITE" id="PS00138">
    <property type="entry name" value="SUBTILASE_SER"/>
    <property type="match status" value="1"/>
</dbReference>
<dbReference type="InterPro" id="IPR034182">
    <property type="entry name" value="Kexin/furin"/>
</dbReference>
<sequence length="796" mass="87701">MLVFSLLAAVSLIALSFQKQLPPRDYENNNYFLVELDTTTSQKPLIEFIEKYKSHYTFDHQLPLDNYYVFKINKSHPHNTFLGNLNSEHSTEDVQPLMKRDVGFEDVYDDFMSNDALKSIHLLPPKRLVKRESVPVDTHDIESSSEAKNRPQIELVKQKLEEVTKRLEIKDPMFERQWHLINTFHPGNDINVADIWLEGKFGKGVVIAVVDDGLDITSDDLHDNFNSEGSWDFNDNSDLPLPRHPDDYHGTRCAGEVAAVKNDFCGLGVAFKSQVSGIRILSGRLTNADEASAMVYGLDTNDIYSCSWGPIDDGKTLSEPHPVVKKAMLKGIIEGRDSKGALYVFASGNGGRYGDSCNFDGYANSIYTITVGAIDFQDQYAPYSETCSALMVVTYSSGSGEHIHTTDLNKKCTEADHGGTSAAAPLASGIYALALSVNPELTWRDIQYINVLSAVPVNEDDGIYQITSIGRKYSHQYGYGKLDATKLVHLAETWKNVKPQAWYYSDVIEVQKAVTSLNEVIKSSVVVTEEDLKLMNVARVEHITVKTNIRATYRGKVGMKLTSPHGVVSYLATYRPLDASMSGFLDWQFMSVAHWGESGVGEWKVEVYGETSITFVDWQLRIFGESIDASKATKFDLKADYAEMRRKLKNEQVSAMSETPSSVLSSTLKSSTSTMSQSVSPTSTSTSMPVTAPKYHSSSASMISTTSTFSKLPITILSKSSIFPTSTRSANSSRSSISSRFSTLSVLSSLSVSSTLILSSAISAPSASSVLSSSSSVLSSISFSFAAFFIIFILIS</sequence>
<evidence type="ECO:0000256" key="6">
    <source>
        <dbReference type="ARBA" id="ARBA00022801"/>
    </source>
</evidence>
<dbReference type="GO" id="GO:0005802">
    <property type="term" value="C:trans-Golgi network"/>
    <property type="evidence" value="ECO:0007669"/>
    <property type="project" value="TreeGrafter"/>
</dbReference>
<accession>G3APZ7</accession>
<dbReference type="PROSITE" id="PS00137">
    <property type="entry name" value="SUBTILASE_HIS"/>
    <property type="match status" value="1"/>
</dbReference>
<dbReference type="GO" id="GO:0007323">
    <property type="term" value="P:peptide pheromone maturation"/>
    <property type="evidence" value="ECO:0007669"/>
    <property type="project" value="UniProtKB-ARBA"/>
</dbReference>
<dbReference type="Gene3D" id="2.60.120.260">
    <property type="entry name" value="Galactose-binding domain-like"/>
    <property type="match status" value="1"/>
</dbReference>
<evidence type="ECO:0000256" key="13">
    <source>
        <dbReference type="PIRSR" id="PIRSR615500-1"/>
    </source>
</evidence>
<dbReference type="Proteomes" id="UP000000709">
    <property type="component" value="Unassembled WGS sequence"/>
</dbReference>
<dbReference type="PANTHER" id="PTHR42884">
    <property type="entry name" value="PROPROTEIN CONVERTASE SUBTILISIN/KEXIN-RELATED"/>
    <property type="match status" value="1"/>
</dbReference>
<evidence type="ECO:0000256" key="14">
    <source>
        <dbReference type="PROSITE-ProRule" id="PRU01240"/>
    </source>
</evidence>
<dbReference type="RefSeq" id="XP_007375594.1">
    <property type="nucleotide sequence ID" value="XM_007375532.1"/>
</dbReference>
<dbReference type="MEROPS" id="S08.070"/>
<keyword evidence="8" id="KW-0106">Calcium</keyword>
<keyword evidence="4 16" id="KW-0812">Transmembrane</keyword>
<dbReference type="Pfam" id="PF00082">
    <property type="entry name" value="Peptidase_S8"/>
    <property type="match status" value="1"/>
</dbReference>
<dbReference type="FunFam" id="3.40.50.200:FF:000005">
    <property type="entry name" value="Proprotein convertase subtilisin/kexin type 7"/>
    <property type="match status" value="1"/>
</dbReference>
<feature type="active site" description="Charge relay system" evidence="13 14">
    <location>
        <position position="421"/>
    </location>
</feature>
<evidence type="ECO:0000256" key="11">
    <source>
        <dbReference type="ARBA" id="ARBA00023145"/>
    </source>
</evidence>
<dbReference type="PANTHER" id="PTHR42884:SF14">
    <property type="entry name" value="NEUROENDOCRINE CONVERTASE 1"/>
    <property type="match status" value="1"/>
</dbReference>
<dbReference type="PRINTS" id="PR00723">
    <property type="entry name" value="SUBTILISIN"/>
</dbReference>
<feature type="region of interest" description="Disordered" evidence="15">
    <location>
        <begin position="651"/>
        <end position="691"/>
    </location>
</feature>
<keyword evidence="12" id="KW-0325">Glycoprotein</keyword>
<dbReference type="InterPro" id="IPR036852">
    <property type="entry name" value="Peptidase_S8/S53_dom_sf"/>
</dbReference>
<feature type="chain" id="PRO_5003442536" description="P/Homo B domain-containing protein" evidence="17">
    <location>
        <begin position="19"/>
        <end position="796"/>
    </location>
</feature>
<evidence type="ECO:0000256" key="8">
    <source>
        <dbReference type="ARBA" id="ARBA00022837"/>
    </source>
</evidence>
<dbReference type="GO" id="GO:0004252">
    <property type="term" value="F:serine-type endopeptidase activity"/>
    <property type="evidence" value="ECO:0007669"/>
    <property type="project" value="UniProtKB-UniRule"/>
</dbReference>
<reference evidence="19 20" key="1">
    <citation type="journal article" date="2011" name="Proc. Natl. Acad. Sci. U.S.A.">
        <title>Comparative genomics of xylose-fermenting fungi for enhanced biofuel production.</title>
        <authorList>
            <person name="Wohlbach D.J."/>
            <person name="Kuo A."/>
            <person name="Sato T.K."/>
            <person name="Potts K.M."/>
            <person name="Salamov A.A."/>
            <person name="LaButti K.M."/>
            <person name="Sun H."/>
            <person name="Clum A."/>
            <person name="Pangilinan J.L."/>
            <person name="Lindquist E.A."/>
            <person name="Lucas S."/>
            <person name="Lapidus A."/>
            <person name="Jin M."/>
            <person name="Gunawan C."/>
            <person name="Balan V."/>
            <person name="Dale B.E."/>
            <person name="Jeffries T.W."/>
            <person name="Zinkel R."/>
            <person name="Barry K.W."/>
            <person name="Grigoriev I.V."/>
            <person name="Gasch A.P."/>
        </authorList>
    </citation>
    <scope>NUCLEOTIDE SEQUENCE [LARGE SCALE GENOMIC DNA]</scope>
    <source>
        <strain evidence="20">NRRL Y-27907 / 11-Y1</strain>
    </source>
</reference>
<evidence type="ECO:0000256" key="2">
    <source>
        <dbReference type="ARBA" id="ARBA00005325"/>
    </source>
</evidence>
<keyword evidence="5 17" id="KW-0732">Signal</keyword>
<dbReference type="EMBL" id="GL996502">
    <property type="protein sequence ID" value="EGW32318.1"/>
    <property type="molecule type" value="Genomic_DNA"/>
</dbReference>
<name>G3APZ7_SPAPN</name>
<feature type="transmembrane region" description="Helical" evidence="16">
    <location>
        <begin position="776"/>
        <end position="795"/>
    </location>
</feature>
<gene>
    <name evidence="19" type="ORF">SPAPADRAFT_139715</name>
</gene>
<dbReference type="AlphaFoldDB" id="G3APZ7"/>
<dbReference type="SUPFAM" id="SSF52743">
    <property type="entry name" value="Subtilisin-like"/>
    <property type="match status" value="1"/>
</dbReference>
<evidence type="ECO:0000256" key="1">
    <source>
        <dbReference type="ARBA" id="ARBA00004370"/>
    </source>
</evidence>
<dbReference type="PROSITE" id="PS51829">
    <property type="entry name" value="P_HOMO_B"/>
    <property type="match status" value="1"/>
</dbReference>
<evidence type="ECO:0000313" key="19">
    <source>
        <dbReference type="EMBL" id="EGW32318.1"/>
    </source>
</evidence>
<evidence type="ECO:0000256" key="16">
    <source>
        <dbReference type="SAM" id="Phobius"/>
    </source>
</evidence>
<keyword evidence="7 14" id="KW-0720">Serine protease</keyword>
<dbReference type="Gene3D" id="3.40.50.200">
    <property type="entry name" value="Peptidase S8/S53 domain"/>
    <property type="match status" value="1"/>
</dbReference>
<protein>
    <recommendedName>
        <fullName evidence="18">P/Homo B domain-containing protein</fullName>
    </recommendedName>
</protein>
<dbReference type="OrthoDB" id="300641at2759"/>
<feature type="compositionally biased region" description="Low complexity" evidence="15">
    <location>
        <begin position="659"/>
        <end position="691"/>
    </location>
</feature>
<evidence type="ECO:0000313" key="20">
    <source>
        <dbReference type="Proteomes" id="UP000000709"/>
    </source>
</evidence>
<evidence type="ECO:0000256" key="9">
    <source>
        <dbReference type="ARBA" id="ARBA00022989"/>
    </source>
</evidence>
<dbReference type="InterPro" id="IPR008979">
    <property type="entry name" value="Galactose-bd-like_sf"/>
</dbReference>
<dbReference type="KEGG" id="spaa:SPAPADRAFT_139715"/>
<comment type="similarity">
    <text evidence="2">Belongs to the peptidase S8 family. Furin subfamily.</text>
</comment>
<evidence type="ECO:0000256" key="17">
    <source>
        <dbReference type="SAM" id="SignalP"/>
    </source>
</evidence>
<dbReference type="InterPro" id="IPR015500">
    <property type="entry name" value="Peptidase_S8_subtilisin-rel"/>
</dbReference>
<dbReference type="PROSITE" id="PS51892">
    <property type="entry name" value="SUBTILASE"/>
    <property type="match status" value="1"/>
</dbReference>
<dbReference type="eggNOG" id="KOG3525">
    <property type="taxonomic scope" value="Eukaryota"/>
</dbReference>
<proteinExistence type="inferred from homology"/>
<dbReference type="InterPro" id="IPR022398">
    <property type="entry name" value="Peptidase_S8_His-AS"/>
</dbReference>